<dbReference type="EMBL" id="BMMS01000054">
    <property type="protein sequence ID" value="GGP00186.1"/>
    <property type="molecule type" value="Genomic_DNA"/>
</dbReference>
<evidence type="ECO:0000313" key="8">
    <source>
        <dbReference type="EMBL" id="GGP00186.1"/>
    </source>
</evidence>
<dbReference type="GO" id="GO:0005886">
    <property type="term" value="C:plasma membrane"/>
    <property type="evidence" value="ECO:0007669"/>
    <property type="project" value="UniProtKB-SubCell"/>
</dbReference>
<dbReference type="InterPro" id="IPR010290">
    <property type="entry name" value="TM_effector"/>
</dbReference>
<keyword evidence="9" id="KW-1185">Reference proteome</keyword>
<feature type="transmembrane region" description="Helical" evidence="7">
    <location>
        <begin position="58"/>
        <end position="78"/>
    </location>
</feature>
<feature type="transmembrane region" description="Helical" evidence="7">
    <location>
        <begin position="288"/>
        <end position="309"/>
    </location>
</feature>
<proteinExistence type="predicted"/>
<dbReference type="PANTHER" id="PTHR23513:SF6">
    <property type="entry name" value="MAJOR FACILITATOR SUPERFAMILY ASSOCIATED DOMAIN-CONTAINING PROTEIN"/>
    <property type="match status" value="1"/>
</dbReference>
<feature type="transmembrane region" description="Helical" evidence="7">
    <location>
        <begin position="21"/>
        <end position="38"/>
    </location>
</feature>
<dbReference type="SUPFAM" id="SSF103473">
    <property type="entry name" value="MFS general substrate transporter"/>
    <property type="match status" value="1"/>
</dbReference>
<keyword evidence="2" id="KW-0813">Transport</keyword>
<dbReference type="Pfam" id="PF05977">
    <property type="entry name" value="MFS_3"/>
    <property type="match status" value="1"/>
</dbReference>
<evidence type="ECO:0000256" key="2">
    <source>
        <dbReference type="ARBA" id="ARBA00022448"/>
    </source>
</evidence>
<organism evidence="8 9">
    <name type="scientific">Wenjunlia tyrosinilytica</name>
    <dbReference type="NCBI Taxonomy" id="1544741"/>
    <lineage>
        <taxon>Bacteria</taxon>
        <taxon>Bacillati</taxon>
        <taxon>Actinomycetota</taxon>
        <taxon>Actinomycetes</taxon>
        <taxon>Kitasatosporales</taxon>
        <taxon>Streptomycetaceae</taxon>
        <taxon>Wenjunlia</taxon>
    </lineage>
</organism>
<dbReference type="RefSeq" id="WP_189135700.1">
    <property type="nucleotide sequence ID" value="NZ_BMMS01000054.1"/>
</dbReference>
<comment type="subcellular location">
    <subcellularLocation>
        <location evidence="1">Cell membrane</location>
        <topology evidence="1">Multi-pass membrane protein</topology>
    </subcellularLocation>
</comment>
<dbReference type="AlphaFoldDB" id="A0A918E115"/>
<evidence type="ECO:0000256" key="3">
    <source>
        <dbReference type="ARBA" id="ARBA00022475"/>
    </source>
</evidence>
<keyword evidence="3" id="KW-1003">Cell membrane</keyword>
<comment type="caution">
    <text evidence="8">The sequence shown here is derived from an EMBL/GenBank/DDBJ whole genome shotgun (WGS) entry which is preliminary data.</text>
</comment>
<gene>
    <name evidence="8" type="ORF">GCM10012280_68390</name>
</gene>
<evidence type="ECO:0000256" key="1">
    <source>
        <dbReference type="ARBA" id="ARBA00004651"/>
    </source>
</evidence>
<evidence type="ECO:0000256" key="6">
    <source>
        <dbReference type="ARBA" id="ARBA00023136"/>
    </source>
</evidence>
<evidence type="ECO:0000256" key="7">
    <source>
        <dbReference type="SAM" id="Phobius"/>
    </source>
</evidence>
<reference evidence="8" key="1">
    <citation type="journal article" date="2014" name="Int. J. Syst. Evol. Microbiol.">
        <title>Complete genome sequence of Corynebacterium casei LMG S-19264T (=DSM 44701T), isolated from a smear-ripened cheese.</title>
        <authorList>
            <consortium name="US DOE Joint Genome Institute (JGI-PGF)"/>
            <person name="Walter F."/>
            <person name="Albersmeier A."/>
            <person name="Kalinowski J."/>
            <person name="Ruckert C."/>
        </authorList>
    </citation>
    <scope>NUCLEOTIDE SEQUENCE</scope>
    <source>
        <strain evidence="8">CGMCC 4.7201</strain>
    </source>
</reference>
<protein>
    <submittedName>
        <fullName evidence="8">MFS transporter</fullName>
    </submittedName>
</protein>
<keyword evidence="5 7" id="KW-1133">Transmembrane helix</keyword>
<reference evidence="8" key="2">
    <citation type="submission" date="2020-09" db="EMBL/GenBank/DDBJ databases">
        <authorList>
            <person name="Sun Q."/>
            <person name="Zhou Y."/>
        </authorList>
    </citation>
    <scope>NUCLEOTIDE SEQUENCE</scope>
    <source>
        <strain evidence="8">CGMCC 4.7201</strain>
    </source>
</reference>
<accession>A0A918E115</accession>
<feature type="transmembrane region" description="Helical" evidence="7">
    <location>
        <begin position="355"/>
        <end position="375"/>
    </location>
</feature>
<sequence>MTASTETAATERPSLWRNRDFLVMWGGQIVSTLGARSSTTTLPLLVLALTNSPADAGMVGAATTLPYLITQLLAGTLVDRWNRKTIMVVSELLAGLAIVSLPIAYWLGSLTVPHIAVAAFVQGTCAVFFGLAEQAALPRVVPMSLLPSAISQNEAKNRGSALAGPPLGGLLFGVHRVLPFLADAVSSLMAAVGLLFIGRELQGERTTALRPFWREATEGLRWIWCKPFIRAAVLLIASSNLVFQAISLILIVLAQDMGASSSEIGLMFGIYGGGGLLGALAAGRLHSLFPPTTVIIGANWVWAALLPLFAIAPDPLLLGVVGGLTAFIGPIWNAVMFTYQAALVPNEMLGRVGSAVGTITAGVMPLASLGAGYLLSTIGAKGAVVVLTAIMLGTASAGTASAAVRHAPPLPADDTTK</sequence>
<dbReference type="Gene3D" id="1.20.1250.20">
    <property type="entry name" value="MFS general substrate transporter like domains"/>
    <property type="match status" value="1"/>
</dbReference>
<feature type="transmembrane region" description="Helical" evidence="7">
    <location>
        <begin position="85"/>
        <end position="107"/>
    </location>
</feature>
<dbReference type="Proteomes" id="UP000641932">
    <property type="component" value="Unassembled WGS sequence"/>
</dbReference>
<feature type="transmembrane region" description="Helical" evidence="7">
    <location>
        <begin position="228"/>
        <end position="252"/>
    </location>
</feature>
<feature type="transmembrane region" description="Helical" evidence="7">
    <location>
        <begin position="316"/>
        <end position="335"/>
    </location>
</feature>
<keyword evidence="4 7" id="KW-0812">Transmembrane</keyword>
<feature type="transmembrane region" description="Helical" evidence="7">
    <location>
        <begin position="382"/>
        <end position="404"/>
    </location>
</feature>
<feature type="transmembrane region" description="Helical" evidence="7">
    <location>
        <begin position="177"/>
        <end position="197"/>
    </location>
</feature>
<feature type="transmembrane region" description="Helical" evidence="7">
    <location>
        <begin position="264"/>
        <end position="282"/>
    </location>
</feature>
<dbReference type="InterPro" id="IPR036259">
    <property type="entry name" value="MFS_trans_sf"/>
</dbReference>
<dbReference type="PANTHER" id="PTHR23513">
    <property type="entry name" value="INTEGRAL MEMBRANE EFFLUX PROTEIN-RELATED"/>
    <property type="match status" value="1"/>
</dbReference>
<evidence type="ECO:0000256" key="4">
    <source>
        <dbReference type="ARBA" id="ARBA00022692"/>
    </source>
</evidence>
<dbReference type="CDD" id="cd06173">
    <property type="entry name" value="MFS_MefA_like"/>
    <property type="match status" value="1"/>
</dbReference>
<evidence type="ECO:0000256" key="5">
    <source>
        <dbReference type="ARBA" id="ARBA00022989"/>
    </source>
</evidence>
<feature type="transmembrane region" description="Helical" evidence="7">
    <location>
        <begin position="113"/>
        <end position="132"/>
    </location>
</feature>
<name>A0A918E115_9ACTN</name>
<evidence type="ECO:0000313" key="9">
    <source>
        <dbReference type="Proteomes" id="UP000641932"/>
    </source>
</evidence>
<keyword evidence="6 7" id="KW-0472">Membrane</keyword>